<dbReference type="GO" id="GO:0046872">
    <property type="term" value="F:metal ion binding"/>
    <property type="evidence" value="ECO:0007669"/>
    <property type="project" value="UniProtKB-KW"/>
</dbReference>
<dbReference type="GO" id="GO:0016787">
    <property type="term" value="F:hydrolase activity"/>
    <property type="evidence" value="ECO:0007669"/>
    <property type="project" value="UniProtKB-KW"/>
</dbReference>
<dbReference type="GO" id="GO:0005634">
    <property type="term" value="C:nucleus"/>
    <property type="evidence" value="ECO:0007669"/>
    <property type="project" value="TreeGrafter"/>
</dbReference>
<dbReference type="RefSeq" id="XP_013906021.1">
    <property type="nucleotide sequence ID" value="XM_014050567.1"/>
</dbReference>
<keyword evidence="9" id="KW-1185">Reference proteome</keyword>
<gene>
    <name evidence="8" type="ORF">MNEG_0947</name>
</gene>
<dbReference type="Gene3D" id="1.20.1700.10">
    <property type="entry name" value="AF1104-like"/>
    <property type="match status" value="1"/>
</dbReference>
<dbReference type="SUPFAM" id="SSF111321">
    <property type="entry name" value="AF1104-like"/>
    <property type="match status" value="1"/>
</dbReference>
<keyword evidence="6" id="KW-0464">Manganese</keyword>
<dbReference type="PANTHER" id="PTHR12280:SF35">
    <property type="entry name" value="4'-PHOSPHOPANTETHEINE PHOSPHATASE"/>
    <property type="match status" value="1"/>
</dbReference>
<proteinExistence type="predicted"/>
<dbReference type="KEGG" id="mng:MNEG_0947"/>
<dbReference type="GO" id="GO:0005829">
    <property type="term" value="C:cytosol"/>
    <property type="evidence" value="ECO:0007669"/>
    <property type="project" value="TreeGrafter"/>
</dbReference>
<comment type="cofactor">
    <cofactor evidence="1">
        <name>Mn(2+)</name>
        <dbReference type="ChEBI" id="CHEBI:29035"/>
    </cofactor>
</comment>
<feature type="domain" description="Damage-control phosphatase ARMT1-like metal-binding" evidence="7">
    <location>
        <begin position="16"/>
        <end position="342"/>
    </location>
</feature>
<dbReference type="Proteomes" id="UP000054498">
    <property type="component" value="Unassembled WGS sequence"/>
</dbReference>
<dbReference type="GO" id="GO:0004594">
    <property type="term" value="F:pantothenate kinase activity"/>
    <property type="evidence" value="ECO:0007669"/>
    <property type="project" value="TreeGrafter"/>
</dbReference>
<dbReference type="EMBL" id="KK100306">
    <property type="protein sequence ID" value="KIZ07002.1"/>
    <property type="molecule type" value="Genomic_DNA"/>
</dbReference>
<dbReference type="InterPro" id="IPR002791">
    <property type="entry name" value="ARMT1-like_metal-bd"/>
</dbReference>
<dbReference type="OrthoDB" id="498611at2759"/>
<name>A0A0D2N3R3_9CHLO</name>
<reference evidence="8 9" key="1">
    <citation type="journal article" date="2013" name="BMC Genomics">
        <title>Reconstruction of the lipid metabolism for the microalga Monoraphidium neglectum from its genome sequence reveals characteristics suitable for biofuel production.</title>
        <authorList>
            <person name="Bogen C."/>
            <person name="Al-Dilaimi A."/>
            <person name="Albersmeier A."/>
            <person name="Wichmann J."/>
            <person name="Grundmann M."/>
            <person name="Rupp O."/>
            <person name="Lauersen K.J."/>
            <person name="Blifernez-Klassen O."/>
            <person name="Kalinowski J."/>
            <person name="Goesmann A."/>
            <person name="Mussgnug J.H."/>
            <person name="Kruse O."/>
        </authorList>
    </citation>
    <scope>NUCLEOTIDE SEQUENCE [LARGE SCALE GENOMIC DNA]</scope>
    <source>
        <strain evidence="8 9">SAG 48.87</strain>
    </source>
</reference>
<keyword evidence="3" id="KW-0533">Nickel</keyword>
<dbReference type="GO" id="GO:0005524">
    <property type="term" value="F:ATP binding"/>
    <property type="evidence" value="ECO:0007669"/>
    <property type="project" value="InterPro"/>
</dbReference>
<dbReference type="InterPro" id="IPR004567">
    <property type="entry name" value="Type_II_PanK"/>
</dbReference>
<keyword evidence="4" id="KW-0479">Metal-binding</keyword>
<dbReference type="Gene3D" id="1.10.285.20">
    <property type="entry name" value="Uncharacterised protein PF01937, DUF89, domain 2"/>
    <property type="match status" value="1"/>
</dbReference>
<evidence type="ECO:0000256" key="5">
    <source>
        <dbReference type="ARBA" id="ARBA00022801"/>
    </source>
</evidence>
<organism evidence="8 9">
    <name type="scientific">Monoraphidium neglectum</name>
    <dbReference type="NCBI Taxonomy" id="145388"/>
    <lineage>
        <taxon>Eukaryota</taxon>
        <taxon>Viridiplantae</taxon>
        <taxon>Chlorophyta</taxon>
        <taxon>core chlorophytes</taxon>
        <taxon>Chlorophyceae</taxon>
        <taxon>CS clade</taxon>
        <taxon>Sphaeropleales</taxon>
        <taxon>Selenastraceae</taxon>
        <taxon>Monoraphidium</taxon>
    </lineage>
</organism>
<protein>
    <recommendedName>
        <fullName evidence="7">Damage-control phosphatase ARMT1-like metal-binding domain-containing protein</fullName>
    </recommendedName>
</protein>
<evidence type="ECO:0000313" key="8">
    <source>
        <dbReference type="EMBL" id="KIZ07002.1"/>
    </source>
</evidence>
<comment type="cofactor">
    <cofactor evidence="2">
        <name>Ni(2+)</name>
        <dbReference type="ChEBI" id="CHEBI:49786"/>
    </cofactor>
</comment>
<accession>A0A0D2N3R3</accession>
<evidence type="ECO:0000256" key="6">
    <source>
        <dbReference type="ARBA" id="ARBA00023211"/>
    </source>
</evidence>
<dbReference type="Pfam" id="PF01937">
    <property type="entry name" value="ARMT1-like_dom"/>
    <property type="match status" value="1"/>
</dbReference>
<dbReference type="PANTHER" id="PTHR12280">
    <property type="entry name" value="PANTOTHENATE KINASE"/>
    <property type="match status" value="1"/>
</dbReference>
<evidence type="ECO:0000256" key="1">
    <source>
        <dbReference type="ARBA" id="ARBA00001936"/>
    </source>
</evidence>
<dbReference type="Gene3D" id="3.40.50.10880">
    <property type="entry name" value="Uncharacterised protein PF01937, DUF89, domain 3"/>
    <property type="match status" value="1"/>
</dbReference>
<keyword evidence="5" id="KW-0378">Hydrolase</keyword>
<evidence type="ECO:0000313" key="9">
    <source>
        <dbReference type="Proteomes" id="UP000054498"/>
    </source>
</evidence>
<dbReference type="STRING" id="145388.A0A0D2N3R3"/>
<dbReference type="InterPro" id="IPR036075">
    <property type="entry name" value="ARMT-1-like_metal-bd_sf"/>
</dbReference>
<dbReference type="AlphaFoldDB" id="A0A0D2N3R3"/>
<evidence type="ECO:0000256" key="3">
    <source>
        <dbReference type="ARBA" id="ARBA00022596"/>
    </source>
</evidence>
<evidence type="ECO:0000256" key="2">
    <source>
        <dbReference type="ARBA" id="ARBA00001967"/>
    </source>
</evidence>
<dbReference type="GO" id="GO:0015937">
    <property type="term" value="P:coenzyme A biosynthetic process"/>
    <property type="evidence" value="ECO:0007669"/>
    <property type="project" value="InterPro"/>
</dbReference>
<dbReference type="InterPro" id="IPR035073">
    <property type="entry name" value="At2g17340_3_helix_bundle"/>
</dbReference>
<dbReference type="GeneID" id="25727065"/>
<evidence type="ECO:0000259" key="7">
    <source>
        <dbReference type="Pfam" id="PF01937"/>
    </source>
</evidence>
<evidence type="ECO:0000256" key="4">
    <source>
        <dbReference type="ARBA" id="ARBA00022723"/>
    </source>
</evidence>
<sequence>MASGPVTTLHWLRVFRKSIPAYVKAASQDPTLPADERGGAAARFADAFGSVLDALERDPAATCVDGFITQPINCSTLCRIRDHALQRQGFVDIFKPLKDEENGKALALLPGVLRELDGVADDGARFEMALRGVFAGNVFDMGCAETASKADAAEEAGGSVASAFASTRDSLLPRPWAVDGMDAFLARMAARRLCPHVKAILFVDNAGADVVLGMIPLARELLKRGTQVVLTANALPSINDVTAPELAPLLAAAAEGDAVLRRCLAEGALRVVSSGNDLGVIDLTKVSPELDAEARGCDLVIIEGMGRGIETNLYAKFRCDAAKLAMVKHPEVATLLKGRLYDVVCKFDAAD</sequence>